<sequence>MPDTPAHPDWRATDEPAPGTVTVNCHFLSKFGAPEVTATESKNHRRFFLRHPINSLSPPFNSS</sequence>
<keyword evidence="2" id="KW-1185">Reference proteome</keyword>
<proteinExistence type="predicted"/>
<name>A0A2P5A704_PARAD</name>
<organism evidence="1 2">
    <name type="scientific">Parasponia andersonii</name>
    <name type="common">Sponia andersonii</name>
    <dbReference type="NCBI Taxonomy" id="3476"/>
    <lineage>
        <taxon>Eukaryota</taxon>
        <taxon>Viridiplantae</taxon>
        <taxon>Streptophyta</taxon>
        <taxon>Embryophyta</taxon>
        <taxon>Tracheophyta</taxon>
        <taxon>Spermatophyta</taxon>
        <taxon>Magnoliopsida</taxon>
        <taxon>eudicotyledons</taxon>
        <taxon>Gunneridae</taxon>
        <taxon>Pentapetalae</taxon>
        <taxon>rosids</taxon>
        <taxon>fabids</taxon>
        <taxon>Rosales</taxon>
        <taxon>Cannabaceae</taxon>
        <taxon>Parasponia</taxon>
    </lineage>
</organism>
<reference evidence="2" key="1">
    <citation type="submission" date="2016-06" db="EMBL/GenBank/DDBJ databases">
        <title>Parallel loss of symbiosis genes in relatives of nitrogen-fixing non-legume Parasponia.</title>
        <authorList>
            <person name="Van Velzen R."/>
            <person name="Holmer R."/>
            <person name="Bu F."/>
            <person name="Rutten L."/>
            <person name="Van Zeijl A."/>
            <person name="Liu W."/>
            <person name="Santuari L."/>
            <person name="Cao Q."/>
            <person name="Sharma T."/>
            <person name="Shen D."/>
            <person name="Roswanjaya Y."/>
            <person name="Wardhani T."/>
            <person name="Kalhor M.S."/>
            <person name="Jansen J."/>
            <person name="Van den Hoogen J."/>
            <person name="Gungor B."/>
            <person name="Hartog M."/>
            <person name="Hontelez J."/>
            <person name="Verver J."/>
            <person name="Yang W.-C."/>
            <person name="Schijlen E."/>
            <person name="Repin R."/>
            <person name="Schilthuizen M."/>
            <person name="Schranz E."/>
            <person name="Heidstra R."/>
            <person name="Miyata K."/>
            <person name="Fedorova E."/>
            <person name="Kohlen W."/>
            <person name="Bisseling T."/>
            <person name="Smit S."/>
            <person name="Geurts R."/>
        </authorList>
    </citation>
    <scope>NUCLEOTIDE SEQUENCE [LARGE SCALE GENOMIC DNA]</scope>
    <source>
        <strain evidence="2">cv. WU1-14</strain>
    </source>
</reference>
<dbReference type="EMBL" id="JXTB01000830">
    <property type="protein sequence ID" value="PON32332.1"/>
    <property type="molecule type" value="Genomic_DNA"/>
</dbReference>
<evidence type="ECO:0000313" key="2">
    <source>
        <dbReference type="Proteomes" id="UP000237105"/>
    </source>
</evidence>
<evidence type="ECO:0000313" key="1">
    <source>
        <dbReference type="EMBL" id="PON32332.1"/>
    </source>
</evidence>
<dbReference type="Proteomes" id="UP000237105">
    <property type="component" value="Unassembled WGS sequence"/>
</dbReference>
<accession>A0A2P5A704</accession>
<comment type="caution">
    <text evidence="1">The sequence shown here is derived from an EMBL/GenBank/DDBJ whole genome shotgun (WGS) entry which is preliminary data.</text>
</comment>
<dbReference type="AlphaFoldDB" id="A0A2P5A704"/>
<protein>
    <submittedName>
        <fullName evidence="1">Uncharacterized protein</fullName>
    </submittedName>
</protein>
<gene>
    <name evidence="1" type="ORF">PanWU01x14_362210</name>
</gene>